<proteinExistence type="predicted"/>
<dbReference type="GeneID" id="36287022"/>
<protein>
    <submittedName>
        <fullName evidence="2">Uncharacterized protein</fullName>
    </submittedName>
</protein>
<dbReference type="Proteomes" id="UP000077154">
    <property type="component" value="Unassembled WGS sequence"/>
</dbReference>
<evidence type="ECO:0000313" key="2">
    <source>
        <dbReference type="EMBL" id="OAF59660.1"/>
    </source>
</evidence>
<feature type="region of interest" description="Disordered" evidence="1">
    <location>
        <begin position="27"/>
        <end position="98"/>
    </location>
</feature>
<feature type="compositionally biased region" description="Acidic residues" evidence="1">
    <location>
        <begin position="72"/>
        <end position="86"/>
    </location>
</feature>
<gene>
    <name evidence="2" type="ORF">VC83_03949</name>
</gene>
<accession>A0A177ACX9</accession>
<name>A0A177ACX9_9PEZI</name>
<dbReference type="AlphaFoldDB" id="A0A177ACX9"/>
<dbReference type="RefSeq" id="XP_024324943.1">
    <property type="nucleotide sequence ID" value="XM_024467587.1"/>
</dbReference>
<dbReference type="VEuPathDB" id="FungiDB:GMDG_05072"/>
<feature type="compositionally biased region" description="Basic and acidic residues" evidence="1">
    <location>
        <begin position="35"/>
        <end position="51"/>
    </location>
</feature>
<feature type="region of interest" description="Disordered" evidence="1">
    <location>
        <begin position="153"/>
        <end position="178"/>
    </location>
</feature>
<organism evidence="2">
    <name type="scientific">Pseudogymnoascus destructans</name>
    <dbReference type="NCBI Taxonomy" id="655981"/>
    <lineage>
        <taxon>Eukaryota</taxon>
        <taxon>Fungi</taxon>
        <taxon>Dikarya</taxon>
        <taxon>Ascomycota</taxon>
        <taxon>Pezizomycotina</taxon>
        <taxon>Leotiomycetes</taxon>
        <taxon>Thelebolales</taxon>
        <taxon>Thelebolaceae</taxon>
        <taxon>Pseudogymnoascus</taxon>
    </lineage>
</organism>
<dbReference type="EMBL" id="KV441393">
    <property type="protein sequence ID" value="OAF59660.1"/>
    <property type="molecule type" value="Genomic_DNA"/>
</dbReference>
<sequence length="178" mass="19561">MYIQASQDSTIDLENEVNNSGNFISETTHVGAAEHGIDERSPVAPESRDYDNGTDQEPAIKATTPIATENDSSSEDDDEDDADYELNETRKTATSHHLPRHAIQKNGQFKASVVTRLSIQKCSFQYISPKSIFGTSPFSKACILQKPESNHATWSENLNQSKPQGQDIPKTTTGNCSN</sequence>
<reference evidence="2" key="1">
    <citation type="submission" date="2016-03" db="EMBL/GenBank/DDBJ databases">
        <title>Updated assembly of Pseudogymnoascus destructans, the fungus causing white-nose syndrome of bats.</title>
        <authorList>
            <person name="Palmer J.M."/>
            <person name="Drees K.P."/>
            <person name="Foster J.T."/>
            <person name="Lindner D.L."/>
        </authorList>
    </citation>
    <scope>NUCLEOTIDE SEQUENCE [LARGE SCALE GENOMIC DNA]</scope>
    <source>
        <strain evidence="2">20631-21</strain>
    </source>
</reference>
<evidence type="ECO:0000256" key="1">
    <source>
        <dbReference type="SAM" id="MobiDB-lite"/>
    </source>
</evidence>